<dbReference type="AlphaFoldDB" id="A0A4Z0FCE2"/>
<comment type="caution">
    <text evidence="1">The sequence shown here is derived from an EMBL/GenBank/DDBJ whole genome shotgun (WGS) entry which is preliminary data.</text>
</comment>
<protein>
    <submittedName>
        <fullName evidence="1">Phosphodiesterase</fullName>
    </submittedName>
</protein>
<gene>
    <name evidence="1" type="ORF">E4680_03680</name>
</gene>
<dbReference type="SUPFAM" id="SSF53649">
    <property type="entry name" value="Alkaline phosphatase-like"/>
    <property type="match status" value="1"/>
</dbReference>
<dbReference type="PANTHER" id="PTHR10151:SF120">
    <property type="entry name" value="BIS(5'-ADENOSYL)-TRIPHOSPHATASE"/>
    <property type="match status" value="1"/>
</dbReference>
<dbReference type="GO" id="GO:0016787">
    <property type="term" value="F:hydrolase activity"/>
    <property type="evidence" value="ECO:0007669"/>
    <property type="project" value="UniProtKB-ARBA"/>
</dbReference>
<sequence length="397" mass="43345">MRRSSAARARSAMLWPDYAGGSLLNLMASIELACGGPGRGYAPLRYVPPGFGSARHLVLLLVDGLGDGLLETASGGAFLRAHRVGSLTSVFPSTTASAITTVLTGLAPAAHGLTGWHVYASELDQVIAPLPLWIRGERFPHADAERWCKQLFVADPLADRLTRECHVVSPWFICDSPYNRHHTGSAERWPYRGLPGLFETLESVLRRAEAPTYTYAYYGEIDRLGHECGIGSRQVAAELATFDAALEDFVARMGGRDVEFVITADHGFIDNPPHDQVRLGDHPRLVHALMRPLCGERRLAYAYVEPGRSAEVAALAAEELADAAIIQHRDTVLDAGWFGPGPVHPRLHERVGDLVLVLREPWVIIDQVPGERPHDQVGVHGGVSRAEMQVPLIHFAP</sequence>
<keyword evidence="2" id="KW-1185">Reference proteome</keyword>
<name>A0A4Z0FCE2_9GAMM</name>
<dbReference type="RefSeq" id="WP_135281024.1">
    <property type="nucleotide sequence ID" value="NZ_SRIO01000003.1"/>
</dbReference>
<dbReference type="PANTHER" id="PTHR10151">
    <property type="entry name" value="ECTONUCLEOTIDE PYROPHOSPHATASE/PHOSPHODIESTERASE"/>
    <property type="match status" value="1"/>
</dbReference>
<dbReference type="Proteomes" id="UP000297890">
    <property type="component" value="Unassembled WGS sequence"/>
</dbReference>
<dbReference type="Pfam" id="PF01663">
    <property type="entry name" value="Phosphodiest"/>
    <property type="match status" value="1"/>
</dbReference>
<proteinExistence type="predicted"/>
<dbReference type="InterPro" id="IPR002591">
    <property type="entry name" value="Phosphodiest/P_Trfase"/>
</dbReference>
<dbReference type="EMBL" id="SRIO01000003">
    <property type="protein sequence ID" value="TFZ83607.1"/>
    <property type="molecule type" value="Genomic_DNA"/>
</dbReference>
<dbReference type="InterPro" id="IPR017850">
    <property type="entry name" value="Alkaline_phosphatase_core_sf"/>
</dbReference>
<dbReference type="Gene3D" id="3.40.720.10">
    <property type="entry name" value="Alkaline Phosphatase, subunit A"/>
    <property type="match status" value="1"/>
</dbReference>
<organism evidence="1 2">
    <name type="scientific">Candidatus Macondimonas diazotrophica</name>
    <dbReference type="NCBI Taxonomy" id="2305248"/>
    <lineage>
        <taxon>Bacteria</taxon>
        <taxon>Pseudomonadati</taxon>
        <taxon>Pseudomonadota</taxon>
        <taxon>Gammaproteobacteria</taxon>
        <taxon>Chromatiales</taxon>
        <taxon>Ectothiorhodospiraceae</taxon>
        <taxon>Candidatus Macondimonas</taxon>
    </lineage>
</organism>
<reference evidence="1 2" key="1">
    <citation type="journal article" date="2019" name="ISME J.">
        <title>Candidatus Macondimonas diazotrophica, a novel gammaproteobacterial genus dominating crude-oil-contaminated coastal sediments.</title>
        <authorList>
            <person name="Karthikeyan S."/>
            <person name="Konstantinidis K."/>
        </authorList>
    </citation>
    <scope>NUCLEOTIDE SEQUENCE [LARGE SCALE GENOMIC DNA]</scope>
    <source>
        <strain evidence="1 2">KTK01</strain>
    </source>
</reference>
<accession>A0A4Z0FCE2</accession>
<evidence type="ECO:0000313" key="1">
    <source>
        <dbReference type="EMBL" id="TFZ83607.1"/>
    </source>
</evidence>
<dbReference type="OrthoDB" id="502398at2"/>
<evidence type="ECO:0000313" key="2">
    <source>
        <dbReference type="Proteomes" id="UP000297890"/>
    </source>
</evidence>